<dbReference type="RefSeq" id="WP_163607953.1">
    <property type="nucleotide sequence ID" value="NZ_JAABOO010000003.1"/>
</dbReference>
<organism evidence="1 2">
    <name type="scientific">Leptobacterium flavescens</name>
    <dbReference type="NCBI Taxonomy" id="472055"/>
    <lineage>
        <taxon>Bacteria</taxon>
        <taxon>Pseudomonadati</taxon>
        <taxon>Bacteroidota</taxon>
        <taxon>Flavobacteriia</taxon>
        <taxon>Flavobacteriales</taxon>
        <taxon>Flavobacteriaceae</taxon>
        <taxon>Leptobacterium</taxon>
    </lineage>
</organism>
<dbReference type="AlphaFoldDB" id="A0A6P0UMT3"/>
<dbReference type="EMBL" id="JAABOO010000003">
    <property type="protein sequence ID" value="NER14671.1"/>
    <property type="molecule type" value="Genomic_DNA"/>
</dbReference>
<reference evidence="1 2" key="1">
    <citation type="submission" date="2020-01" db="EMBL/GenBank/DDBJ databases">
        <title>Leptobacterium flavescens.</title>
        <authorList>
            <person name="Wang G."/>
        </authorList>
    </citation>
    <scope>NUCLEOTIDE SEQUENCE [LARGE SCALE GENOMIC DNA]</scope>
    <source>
        <strain evidence="1 2">KCTC 22160</strain>
    </source>
</reference>
<gene>
    <name evidence="1" type="ORF">GWK08_14540</name>
</gene>
<sequence>MEKTSGIETKFGVITGRDGIYLNNIKYIEETKIKLEGELNTAEGFKNFDLVFTHVVYYLSVEIDFDTRQPIESFGYVKGSEVMKKLIKLDHSFKIDKNYKHYYLRTYDIVFEIVAKNHQLNISS</sequence>
<proteinExistence type="predicted"/>
<accession>A0A6P0UMT3</accession>
<evidence type="ECO:0000313" key="1">
    <source>
        <dbReference type="EMBL" id="NER14671.1"/>
    </source>
</evidence>
<protein>
    <submittedName>
        <fullName evidence="1">Uncharacterized protein</fullName>
    </submittedName>
</protein>
<dbReference type="Proteomes" id="UP000468581">
    <property type="component" value="Unassembled WGS sequence"/>
</dbReference>
<comment type="caution">
    <text evidence="1">The sequence shown here is derived from an EMBL/GenBank/DDBJ whole genome shotgun (WGS) entry which is preliminary data.</text>
</comment>
<name>A0A6P0UMT3_9FLAO</name>
<evidence type="ECO:0000313" key="2">
    <source>
        <dbReference type="Proteomes" id="UP000468581"/>
    </source>
</evidence>
<keyword evidence="2" id="KW-1185">Reference proteome</keyword>